<dbReference type="PANTHER" id="PTHR30612:SF0">
    <property type="entry name" value="CHLOROPLAST PROTEIN-TRANSPORTING ATPASE"/>
    <property type="match status" value="1"/>
</dbReference>
<name>A0A6S6S0X1_9BACT</name>
<gene>
    <name evidence="11" type="primary">secA</name>
    <name evidence="15" type="ORF">HELGO_WM12653</name>
</gene>
<keyword evidence="8 11" id="KW-1278">Translocase</keyword>
<dbReference type="Gene3D" id="3.90.1440.10">
    <property type="entry name" value="SecA, preprotein cross-linking domain"/>
    <property type="match status" value="1"/>
</dbReference>
<keyword evidence="2 11" id="KW-1003">Cell membrane</keyword>
<feature type="domain" description="SecA family profile" evidence="14">
    <location>
        <begin position="25"/>
        <end position="612"/>
    </location>
</feature>
<dbReference type="InterPro" id="IPR036670">
    <property type="entry name" value="SecA_X-link_sf"/>
</dbReference>
<keyword evidence="15" id="KW-0347">Helicase</keyword>
<dbReference type="InterPro" id="IPR011115">
    <property type="entry name" value="SecA_DEAD"/>
</dbReference>
<feature type="binding site" evidence="11">
    <location>
        <position position="537"/>
    </location>
    <ligand>
        <name>ATP</name>
        <dbReference type="ChEBI" id="CHEBI:30616"/>
    </ligand>
</feature>
<accession>A0A6S6S0X1</accession>
<dbReference type="PRINTS" id="PR00906">
    <property type="entry name" value="SECA"/>
</dbReference>
<comment type="subunit">
    <text evidence="11">Monomer and homodimer. Part of the essential Sec protein translocation apparatus which comprises SecA, SecYEG and auxiliary proteins SecDF. Other proteins may also be involved.</text>
</comment>
<feature type="binding site" evidence="11">
    <location>
        <position position="111"/>
    </location>
    <ligand>
        <name>ATP</name>
        <dbReference type="ChEBI" id="CHEBI:30616"/>
    </ligand>
</feature>
<dbReference type="CDD" id="cd18803">
    <property type="entry name" value="SF2_C_secA"/>
    <property type="match status" value="1"/>
</dbReference>
<dbReference type="Pfam" id="PF07517">
    <property type="entry name" value="SecA_DEAD"/>
    <property type="match status" value="1"/>
</dbReference>
<evidence type="ECO:0000256" key="10">
    <source>
        <dbReference type="ARBA" id="ARBA00023136"/>
    </source>
</evidence>
<evidence type="ECO:0000256" key="9">
    <source>
        <dbReference type="ARBA" id="ARBA00023010"/>
    </source>
</evidence>
<dbReference type="Pfam" id="PF01043">
    <property type="entry name" value="SecA_PP_bind"/>
    <property type="match status" value="1"/>
</dbReference>
<sequence length="656" mass="75359">MNLSESYDQKVFREDEKPLDGFDEFMQMLSGKFYAFYPHRMFLLKEANQIAKLSLTYELLNEEQFSQKVQEYRSKFKLGVVPKNRKLLHQALALICEASFRTLGIRPYSVQILGALAMYENFVVEMHTGEGKTITAGLVAVLYSWAGKPCHVVTSNDYLAQRDAEELREFYEFCGLSVGFVGGDMQRDERRDNYKKSIIYATSNEILADFLRDQMESSYATSFNSLLLQGVKREHRDDSVIQGLHNIIIDEADSLLADEAIIPLIISVPKENKPLIDAILSTRKVSTLLEEKKHYTLSNKHKEVFFTEEGEEFIEGIVDALTPLWKSKNRREYLLKQAIIAKNFYLNGTHYVISEGKLVIVDEKTGRLMPNRSWGNGLHQAVEAKEGIELSDPTETHIQMSFQRFFRLYKNVCGMSGTLQKLESELWHIYNLATLKIPKRIPNKYKVLKEQILETKEKKWQVVVEEIANIHQKKQPILIGTRSIEDSENLSLALTKKSIEHQVLNALYHEEEAEIITKAGELNMVTIATNMAGRGTDIKVCEEALTVGGLHVIATERHDSERVDKQLFGRTARKGQPGTVQQIVSLEDELLMNNSSTWFRDKVGSKIDNGFWRYILLLNYKRLQKKSDKKASKMRKNILKNDFSIKRMLSFSSKSH</sequence>
<proteinExistence type="inferred from homology"/>
<dbReference type="GO" id="GO:0004386">
    <property type="term" value="F:helicase activity"/>
    <property type="evidence" value="ECO:0007669"/>
    <property type="project" value="UniProtKB-KW"/>
</dbReference>
<dbReference type="SUPFAM" id="SSF52540">
    <property type="entry name" value="P-loop containing nucleoside triphosphate hydrolases"/>
    <property type="match status" value="2"/>
</dbReference>
<dbReference type="FunFam" id="3.40.50.300:FF:000429">
    <property type="entry name" value="Preprotein translocase subunit SecA"/>
    <property type="match status" value="1"/>
</dbReference>
<evidence type="ECO:0000256" key="8">
    <source>
        <dbReference type="ARBA" id="ARBA00022967"/>
    </source>
</evidence>
<feature type="binding site" evidence="11">
    <location>
        <begin position="129"/>
        <end position="133"/>
    </location>
    <ligand>
        <name>ATP</name>
        <dbReference type="ChEBI" id="CHEBI:30616"/>
    </ligand>
</feature>
<keyword evidence="5 11" id="KW-0547">Nucleotide-binding</keyword>
<dbReference type="EMBL" id="CACVAP010000033">
    <property type="protein sequence ID" value="CAA6801353.1"/>
    <property type="molecule type" value="Genomic_DNA"/>
</dbReference>
<dbReference type="Pfam" id="PF21090">
    <property type="entry name" value="P-loop_SecA"/>
    <property type="match status" value="2"/>
</dbReference>
<dbReference type="InterPro" id="IPR000185">
    <property type="entry name" value="SecA"/>
</dbReference>
<dbReference type="InterPro" id="IPR044722">
    <property type="entry name" value="SecA_SF2_C"/>
</dbReference>
<keyword evidence="15" id="KW-0378">Hydrolase</keyword>
<dbReference type="PROSITE" id="PS51192">
    <property type="entry name" value="HELICASE_ATP_BIND_1"/>
    <property type="match status" value="1"/>
</dbReference>
<dbReference type="SUPFAM" id="SSF81767">
    <property type="entry name" value="Pre-protein crosslinking domain of SecA"/>
    <property type="match status" value="1"/>
</dbReference>
<dbReference type="PROSITE" id="PS51196">
    <property type="entry name" value="SECA_MOTOR_DEAD"/>
    <property type="match status" value="1"/>
</dbReference>
<dbReference type="InterPro" id="IPR014001">
    <property type="entry name" value="Helicase_ATP-bd"/>
</dbReference>
<evidence type="ECO:0000256" key="6">
    <source>
        <dbReference type="ARBA" id="ARBA00022840"/>
    </source>
</evidence>
<evidence type="ECO:0000256" key="11">
    <source>
        <dbReference type="HAMAP-Rule" id="MF_01382"/>
    </source>
</evidence>
<comment type="similarity">
    <text evidence="11">Belongs to the SecA family.</text>
</comment>
<dbReference type="PROSITE" id="PS51194">
    <property type="entry name" value="HELICASE_CTER"/>
    <property type="match status" value="1"/>
</dbReference>
<dbReference type="GO" id="GO:0065002">
    <property type="term" value="P:intracellular protein transmembrane transport"/>
    <property type="evidence" value="ECO:0007669"/>
    <property type="project" value="UniProtKB-UniRule"/>
</dbReference>
<dbReference type="SMART" id="SM00958">
    <property type="entry name" value="SecA_PP_bind"/>
    <property type="match status" value="1"/>
</dbReference>
<keyword evidence="6 11" id="KW-0067">ATP-binding</keyword>
<evidence type="ECO:0000256" key="5">
    <source>
        <dbReference type="ARBA" id="ARBA00022741"/>
    </source>
</evidence>
<evidence type="ECO:0000259" key="14">
    <source>
        <dbReference type="PROSITE" id="PS51196"/>
    </source>
</evidence>
<dbReference type="SMART" id="SM00487">
    <property type="entry name" value="DEXDc"/>
    <property type="match status" value="1"/>
</dbReference>
<dbReference type="CDD" id="cd17928">
    <property type="entry name" value="DEXDc_SecA"/>
    <property type="match status" value="1"/>
</dbReference>
<dbReference type="InterPro" id="IPR027417">
    <property type="entry name" value="P-loop_NTPase"/>
</dbReference>
<dbReference type="InterPro" id="IPR014018">
    <property type="entry name" value="SecA_motor_DEAD"/>
</dbReference>
<evidence type="ECO:0000256" key="7">
    <source>
        <dbReference type="ARBA" id="ARBA00022927"/>
    </source>
</evidence>
<feature type="domain" description="Helicase C-terminal" evidence="13">
    <location>
        <begin position="447"/>
        <end position="615"/>
    </location>
</feature>
<comment type="catalytic activity">
    <reaction evidence="11">
        <text>ATP + H2O + cellular proteinSide 1 = ADP + phosphate + cellular proteinSide 2.</text>
        <dbReference type="EC" id="7.4.2.8"/>
    </reaction>
</comment>
<evidence type="ECO:0000259" key="12">
    <source>
        <dbReference type="PROSITE" id="PS51192"/>
    </source>
</evidence>
<evidence type="ECO:0000256" key="2">
    <source>
        <dbReference type="ARBA" id="ARBA00022475"/>
    </source>
</evidence>
<protein>
    <recommendedName>
        <fullName evidence="11">Protein translocase subunit SecA</fullName>
        <ecNumber evidence="11">7.4.2.8</ecNumber>
    </recommendedName>
</protein>
<keyword evidence="1 11" id="KW-0813">Transport</keyword>
<keyword evidence="7 11" id="KW-0653">Protein transport</keyword>
<dbReference type="HAMAP" id="MF_01382">
    <property type="entry name" value="SecA"/>
    <property type="match status" value="1"/>
</dbReference>
<dbReference type="InterPro" id="IPR011130">
    <property type="entry name" value="SecA_preprotein_X-link_dom"/>
</dbReference>
<dbReference type="AlphaFoldDB" id="A0A6S6S0X1"/>
<keyword evidence="10 11" id="KW-0472">Membrane</keyword>
<dbReference type="GO" id="GO:0017038">
    <property type="term" value="P:protein import"/>
    <property type="evidence" value="ECO:0007669"/>
    <property type="project" value="InterPro"/>
</dbReference>
<comment type="function">
    <text evidence="11">Part of the Sec protein translocase complex. Interacts with the SecYEG preprotein conducting channel. Has a central role in coupling the hydrolysis of ATP to the transfer of proteins into and across the cell membrane, serving as an ATP-driven molecular motor driving the stepwise translocation of polypeptide chains across the membrane.</text>
</comment>
<evidence type="ECO:0000256" key="4">
    <source>
        <dbReference type="ARBA" id="ARBA00022519"/>
    </source>
</evidence>
<evidence type="ECO:0000256" key="3">
    <source>
        <dbReference type="ARBA" id="ARBA00022490"/>
    </source>
</evidence>
<dbReference type="GO" id="GO:0008564">
    <property type="term" value="F:protein-exporting ATPase activity"/>
    <property type="evidence" value="ECO:0007669"/>
    <property type="project" value="UniProtKB-EC"/>
</dbReference>
<keyword evidence="4" id="KW-0997">Cell inner membrane</keyword>
<feature type="domain" description="Helicase ATP-binding" evidence="12">
    <location>
        <begin position="113"/>
        <end position="288"/>
    </location>
</feature>
<dbReference type="SMART" id="SM00957">
    <property type="entry name" value="SecA_DEAD"/>
    <property type="match status" value="1"/>
</dbReference>
<dbReference type="GO" id="GO:0006605">
    <property type="term" value="P:protein targeting"/>
    <property type="evidence" value="ECO:0007669"/>
    <property type="project" value="UniProtKB-UniRule"/>
</dbReference>
<dbReference type="GO" id="GO:0005886">
    <property type="term" value="C:plasma membrane"/>
    <property type="evidence" value="ECO:0007669"/>
    <property type="project" value="UniProtKB-SubCell"/>
</dbReference>
<keyword evidence="9 11" id="KW-0811">Translocation</keyword>
<dbReference type="InterPro" id="IPR001650">
    <property type="entry name" value="Helicase_C-like"/>
</dbReference>
<dbReference type="GO" id="GO:0005737">
    <property type="term" value="C:cytoplasm"/>
    <property type="evidence" value="ECO:0007669"/>
    <property type="project" value="UniProtKB-SubCell"/>
</dbReference>
<dbReference type="EC" id="7.4.2.8" evidence="11"/>
<dbReference type="GO" id="GO:0005524">
    <property type="term" value="F:ATP binding"/>
    <property type="evidence" value="ECO:0007669"/>
    <property type="project" value="UniProtKB-UniRule"/>
</dbReference>
<comment type="subcellular location">
    <subcellularLocation>
        <location evidence="11">Cell membrane</location>
        <topology evidence="11">Peripheral membrane protein</topology>
        <orientation evidence="11">Cytoplasmic side</orientation>
    </subcellularLocation>
    <subcellularLocation>
        <location evidence="11">Cytoplasm</location>
    </subcellularLocation>
    <text evidence="11">Distribution is 50-50.</text>
</comment>
<evidence type="ECO:0000256" key="1">
    <source>
        <dbReference type="ARBA" id="ARBA00022448"/>
    </source>
</evidence>
<evidence type="ECO:0000259" key="13">
    <source>
        <dbReference type="PROSITE" id="PS51194"/>
    </source>
</evidence>
<evidence type="ECO:0000313" key="15">
    <source>
        <dbReference type="EMBL" id="CAA6801353.1"/>
    </source>
</evidence>
<organism evidence="15">
    <name type="scientific">uncultured Sulfurovum sp</name>
    <dbReference type="NCBI Taxonomy" id="269237"/>
    <lineage>
        <taxon>Bacteria</taxon>
        <taxon>Pseudomonadati</taxon>
        <taxon>Campylobacterota</taxon>
        <taxon>Epsilonproteobacteria</taxon>
        <taxon>Campylobacterales</taxon>
        <taxon>Sulfurovaceae</taxon>
        <taxon>Sulfurovum</taxon>
        <taxon>environmental samples</taxon>
    </lineage>
</organism>
<dbReference type="Gene3D" id="3.40.50.300">
    <property type="entry name" value="P-loop containing nucleotide triphosphate hydrolases"/>
    <property type="match status" value="2"/>
</dbReference>
<dbReference type="PANTHER" id="PTHR30612">
    <property type="entry name" value="SECA INNER MEMBRANE COMPONENT OF SEC PROTEIN SECRETION SYSTEM"/>
    <property type="match status" value="1"/>
</dbReference>
<reference evidence="15" key="1">
    <citation type="submission" date="2020-01" db="EMBL/GenBank/DDBJ databases">
        <authorList>
            <person name="Meier V. D."/>
            <person name="Meier V D."/>
        </authorList>
    </citation>
    <scope>NUCLEOTIDE SEQUENCE</scope>
    <source>
        <strain evidence="15">HLG_WM_MAG_06</strain>
    </source>
</reference>
<keyword evidence="3 11" id="KW-0963">Cytoplasm</keyword>